<dbReference type="EMBL" id="AMCI01001659">
    <property type="protein sequence ID" value="EJX04849.1"/>
    <property type="molecule type" value="Genomic_DNA"/>
</dbReference>
<gene>
    <name evidence="2" type="ORF">EVA_07015</name>
</gene>
<comment type="caution">
    <text evidence="2">The sequence shown here is derived from an EMBL/GenBank/DDBJ whole genome shotgun (WGS) entry which is preliminary data.</text>
</comment>
<organism evidence="2">
    <name type="scientific">gut metagenome</name>
    <dbReference type="NCBI Taxonomy" id="749906"/>
    <lineage>
        <taxon>unclassified sequences</taxon>
        <taxon>metagenomes</taxon>
        <taxon>organismal metagenomes</taxon>
    </lineage>
</organism>
<reference evidence="2" key="1">
    <citation type="journal article" date="2012" name="PLoS ONE">
        <title>Gene sets for utilization of primary and secondary nutrition supplies in the distal gut of endangered iberian lynx.</title>
        <authorList>
            <person name="Alcaide M."/>
            <person name="Messina E."/>
            <person name="Richter M."/>
            <person name="Bargiela R."/>
            <person name="Peplies J."/>
            <person name="Huws S.A."/>
            <person name="Newbold C.J."/>
            <person name="Golyshin P.N."/>
            <person name="Simon M.A."/>
            <person name="Lopez G."/>
            <person name="Yakimov M.M."/>
            <person name="Ferrer M."/>
        </authorList>
    </citation>
    <scope>NUCLEOTIDE SEQUENCE</scope>
</reference>
<evidence type="ECO:0000256" key="1">
    <source>
        <dbReference type="SAM" id="MobiDB-lite"/>
    </source>
</evidence>
<proteinExistence type="predicted"/>
<feature type="region of interest" description="Disordered" evidence="1">
    <location>
        <begin position="21"/>
        <end position="43"/>
    </location>
</feature>
<sequence>MCRLAVDSIHLRVLPREAFSPGGCTDQQAEEEGSESVFHVNWD</sequence>
<name>J9GD99_9ZZZZ</name>
<evidence type="ECO:0000313" key="2">
    <source>
        <dbReference type="EMBL" id="EJX04849.1"/>
    </source>
</evidence>
<accession>J9GD99</accession>
<dbReference type="AlphaFoldDB" id="J9GD99"/>
<protein>
    <submittedName>
        <fullName evidence="2">Uncharacterized protein</fullName>
    </submittedName>
</protein>